<evidence type="ECO:0000256" key="7">
    <source>
        <dbReference type="ARBA" id="ARBA00023012"/>
    </source>
</evidence>
<evidence type="ECO:0000256" key="1">
    <source>
        <dbReference type="ARBA" id="ARBA00000085"/>
    </source>
</evidence>
<protein>
    <recommendedName>
        <fullName evidence="3">histidine kinase</fullName>
        <ecNumber evidence="3">2.7.13.3</ecNumber>
    </recommendedName>
</protein>
<keyword evidence="7" id="KW-0902">Two-component regulatory system</keyword>
<dbReference type="SMART" id="SM00304">
    <property type="entry name" value="HAMP"/>
    <property type="match status" value="1"/>
</dbReference>
<evidence type="ECO:0000256" key="5">
    <source>
        <dbReference type="ARBA" id="ARBA00022679"/>
    </source>
</evidence>
<keyword evidence="9" id="KW-1133">Transmembrane helix</keyword>
<dbReference type="InterPro" id="IPR003661">
    <property type="entry name" value="HisK_dim/P_dom"/>
</dbReference>
<keyword evidence="9" id="KW-0812">Transmembrane</keyword>
<evidence type="ECO:0000256" key="9">
    <source>
        <dbReference type="SAM" id="Phobius"/>
    </source>
</evidence>
<dbReference type="InterPro" id="IPR036097">
    <property type="entry name" value="HisK_dim/P_sf"/>
</dbReference>
<dbReference type="CDD" id="cd06225">
    <property type="entry name" value="HAMP"/>
    <property type="match status" value="1"/>
</dbReference>
<dbReference type="GO" id="GO:0000155">
    <property type="term" value="F:phosphorelay sensor kinase activity"/>
    <property type="evidence" value="ECO:0007669"/>
    <property type="project" value="InterPro"/>
</dbReference>
<proteinExistence type="predicted"/>
<evidence type="ECO:0000313" key="12">
    <source>
        <dbReference type="EMBL" id="PZQ11612.1"/>
    </source>
</evidence>
<evidence type="ECO:0000256" key="2">
    <source>
        <dbReference type="ARBA" id="ARBA00004370"/>
    </source>
</evidence>
<dbReference type="PANTHER" id="PTHR43547:SF2">
    <property type="entry name" value="HYBRID SIGNAL TRANSDUCTION HISTIDINE KINASE C"/>
    <property type="match status" value="1"/>
</dbReference>
<evidence type="ECO:0000259" key="11">
    <source>
        <dbReference type="PROSITE" id="PS50885"/>
    </source>
</evidence>
<organism evidence="12 13">
    <name type="scientific">Ancylobacter novellus</name>
    <name type="common">Thiobacillus novellus</name>
    <dbReference type="NCBI Taxonomy" id="921"/>
    <lineage>
        <taxon>Bacteria</taxon>
        <taxon>Pseudomonadati</taxon>
        <taxon>Pseudomonadota</taxon>
        <taxon>Alphaproteobacteria</taxon>
        <taxon>Hyphomicrobiales</taxon>
        <taxon>Xanthobacteraceae</taxon>
        <taxon>Ancylobacter</taxon>
    </lineage>
</organism>
<dbReference type="SMART" id="SM00388">
    <property type="entry name" value="HisKA"/>
    <property type="match status" value="1"/>
</dbReference>
<dbReference type="SUPFAM" id="SSF55874">
    <property type="entry name" value="ATPase domain of HSP90 chaperone/DNA topoisomerase II/histidine kinase"/>
    <property type="match status" value="1"/>
</dbReference>
<dbReference type="InterPro" id="IPR005467">
    <property type="entry name" value="His_kinase_dom"/>
</dbReference>
<feature type="domain" description="Histidine kinase" evidence="10">
    <location>
        <begin position="330"/>
        <end position="550"/>
    </location>
</feature>
<dbReference type="CDD" id="cd00075">
    <property type="entry name" value="HATPase"/>
    <property type="match status" value="1"/>
</dbReference>
<dbReference type="PROSITE" id="PS50885">
    <property type="entry name" value="HAMP"/>
    <property type="match status" value="1"/>
</dbReference>
<dbReference type="EC" id="2.7.13.3" evidence="3"/>
<dbReference type="InterPro" id="IPR036890">
    <property type="entry name" value="HATPase_C_sf"/>
</dbReference>
<sequence>MAAQPRPGRSKPQATARSLFRSLRVRLGVLVATVVLTTGAAAAVFGLSLSVVNQHVSALSSAQRRLEDLSTASSRVGDYALAALQTTESHELQTDRLSLPRKRIQEAFERFRQDVAEEIDRRGEEAAAAMSASRGRALAFMKGSFELLDRQVMSAIREGREPREGALQAAEEKVRVSLDMFGGSFGPALGQAIENERVAAREADAAMAKLRSRFAPMATLALGVAALIAFMLYRWIASPLLARVSDVASAAREIAQGRTDIRLVVEGHDELSLLTTRFNRMALHLSRRERRLLSAQSRLQEIVDARTAELREANERLSDIDLARRRFFTDVSHELRTPLTVILGEVDVTLRGKPEREDLAQALATIRVRARRLHRRVEDLLRVARSENGQLDLDFEPVSLAAIVEQARDGVAAAAKARNVTLGFEPPADDPVVEADAEWLRQVVEGLVANAVRHSAAGGAIRLSVGHGSNGATLKVSDDGEGIPEADLPHVFERFYRGVSEKEGSGFGIGLALARWIVERHNGRISIESRTAAPGRSSGTIVSITLPSLTPRLAIGAGS</sequence>
<dbReference type="PRINTS" id="PR00344">
    <property type="entry name" value="BCTRLSENSOR"/>
</dbReference>
<dbReference type="InterPro" id="IPR004358">
    <property type="entry name" value="Sig_transdc_His_kin-like_C"/>
</dbReference>
<dbReference type="Gene3D" id="6.10.340.10">
    <property type="match status" value="1"/>
</dbReference>
<comment type="catalytic activity">
    <reaction evidence="1">
        <text>ATP + protein L-histidine = ADP + protein N-phospho-L-histidine.</text>
        <dbReference type="EC" id="2.7.13.3"/>
    </reaction>
</comment>
<evidence type="ECO:0000256" key="8">
    <source>
        <dbReference type="ARBA" id="ARBA00023136"/>
    </source>
</evidence>
<feature type="domain" description="HAMP" evidence="11">
    <location>
        <begin position="238"/>
        <end position="290"/>
    </location>
</feature>
<dbReference type="AlphaFoldDB" id="A0A2W5K2M8"/>
<keyword evidence="6 12" id="KW-0418">Kinase</keyword>
<dbReference type="EMBL" id="QFPN01000011">
    <property type="protein sequence ID" value="PZQ11612.1"/>
    <property type="molecule type" value="Genomic_DNA"/>
</dbReference>
<dbReference type="CDD" id="cd00082">
    <property type="entry name" value="HisKA"/>
    <property type="match status" value="1"/>
</dbReference>
<name>A0A2W5K2M8_ANCNO</name>
<dbReference type="Gene3D" id="3.30.565.10">
    <property type="entry name" value="Histidine kinase-like ATPase, C-terminal domain"/>
    <property type="match status" value="1"/>
</dbReference>
<reference evidence="12 13" key="1">
    <citation type="submission" date="2017-08" db="EMBL/GenBank/DDBJ databases">
        <title>Infants hospitalized years apart are colonized by the same room-sourced microbial strains.</title>
        <authorList>
            <person name="Brooks B."/>
            <person name="Olm M.R."/>
            <person name="Firek B.A."/>
            <person name="Baker R."/>
            <person name="Thomas B.C."/>
            <person name="Morowitz M.J."/>
            <person name="Banfield J.F."/>
        </authorList>
    </citation>
    <scope>NUCLEOTIDE SEQUENCE [LARGE SCALE GENOMIC DNA]</scope>
    <source>
        <strain evidence="12">S2_005_003_R2_43</strain>
    </source>
</reference>
<dbReference type="FunFam" id="1.10.287.130:FF:000001">
    <property type="entry name" value="Two-component sensor histidine kinase"/>
    <property type="match status" value="1"/>
</dbReference>
<dbReference type="FunFam" id="3.30.565.10:FF:000006">
    <property type="entry name" value="Sensor histidine kinase WalK"/>
    <property type="match status" value="1"/>
</dbReference>
<dbReference type="Pfam" id="PF00672">
    <property type="entry name" value="HAMP"/>
    <property type="match status" value="1"/>
</dbReference>
<dbReference type="Pfam" id="PF02518">
    <property type="entry name" value="HATPase_c"/>
    <property type="match status" value="1"/>
</dbReference>
<dbReference type="Proteomes" id="UP000249577">
    <property type="component" value="Unassembled WGS sequence"/>
</dbReference>
<evidence type="ECO:0000313" key="13">
    <source>
        <dbReference type="Proteomes" id="UP000249577"/>
    </source>
</evidence>
<dbReference type="Pfam" id="PF00512">
    <property type="entry name" value="HisKA"/>
    <property type="match status" value="1"/>
</dbReference>
<keyword evidence="4" id="KW-0597">Phosphoprotein</keyword>
<dbReference type="Gene3D" id="1.10.287.130">
    <property type="match status" value="1"/>
</dbReference>
<dbReference type="GO" id="GO:0016020">
    <property type="term" value="C:membrane"/>
    <property type="evidence" value="ECO:0007669"/>
    <property type="project" value="UniProtKB-SubCell"/>
</dbReference>
<dbReference type="SUPFAM" id="SSF158472">
    <property type="entry name" value="HAMP domain-like"/>
    <property type="match status" value="1"/>
</dbReference>
<dbReference type="SUPFAM" id="SSF47384">
    <property type="entry name" value="Homodimeric domain of signal transducing histidine kinase"/>
    <property type="match status" value="1"/>
</dbReference>
<comment type="subcellular location">
    <subcellularLocation>
        <location evidence="2">Membrane</location>
    </subcellularLocation>
</comment>
<evidence type="ECO:0000256" key="4">
    <source>
        <dbReference type="ARBA" id="ARBA00022553"/>
    </source>
</evidence>
<keyword evidence="8 9" id="KW-0472">Membrane</keyword>
<dbReference type="SMART" id="SM00387">
    <property type="entry name" value="HATPase_c"/>
    <property type="match status" value="1"/>
</dbReference>
<dbReference type="InterPro" id="IPR003660">
    <property type="entry name" value="HAMP_dom"/>
</dbReference>
<accession>A0A2W5K2M8</accession>
<dbReference type="PROSITE" id="PS50109">
    <property type="entry name" value="HIS_KIN"/>
    <property type="match status" value="1"/>
</dbReference>
<dbReference type="InterPro" id="IPR003594">
    <property type="entry name" value="HATPase_dom"/>
</dbReference>
<dbReference type="PANTHER" id="PTHR43547">
    <property type="entry name" value="TWO-COMPONENT HISTIDINE KINASE"/>
    <property type="match status" value="1"/>
</dbReference>
<gene>
    <name evidence="12" type="ORF">DI565_17900</name>
</gene>
<evidence type="ECO:0000256" key="3">
    <source>
        <dbReference type="ARBA" id="ARBA00012438"/>
    </source>
</evidence>
<keyword evidence="5" id="KW-0808">Transferase</keyword>
<feature type="transmembrane region" description="Helical" evidence="9">
    <location>
        <begin position="214"/>
        <end position="233"/>
    </location>
</feature>
<evidence type="ECO:0000256" key="6">
    <source>
        <dbReference type="ARBA" id="ARBA00022777"/>
    </source>
</evidence>
<evidence type="ECO:0000259" key="10">
    <source>
        <dbReference type="PROSITE" id="PS50109"/>
    </source>
</evidence>
<comment type="caution">
    <text evidence="12">The sequence shown here is derived from an EMBL/GenBank/DDBJ whole genome shotgun (WGS) entry which is preliminary data.</text>
</comment>